<comment type="caution">
    <text evidence="3">The sequence shown here is derived from an EMBL/GenBank/DDBJ whole genome shotgun (WGS) entry which is preliminary data.</text>
</comment>
<dbReference type="InterPro" id="IPR003615">
    <property type="entry name" value="HNH_nuc"/>
</dbReference>
<dbReference type="InterPro" id="IPR002711">
    <property type="entry name" value="HNH"/>
</dbReference>
<evidence type="ECO:0000256" key="1">
    <source>
        <dbReference type="SAM" id="MobiDB-lite"/>
    </source>
</evidence>
<reference evidence="3 4" key="1">
    <citation type="submission" date="2019-02" db="EMBL/GenBank/DDBJ databases">
        <title>Kribbella capetownensis sp. nov. and Kribbella speibonae sp. nov., isolated from soil.</title>
        <authorList>
            <person name="Curtis S.M."/>
            <person name="Norton I."/>
            <person name="Everest G.J."/>
            <person name="Meyers P.R."/>
        </authorList>
    </citation>
    <scope>NUCLEOTIDE SEQUENCE [LARGE SCALE GENOMIC DNA]</scope>
    <source>
        <strain evidence="3 4">DSM 27082</strain>
    </source>
</reference>
<dbReference type="CDD" id="cd00085">
    <property type="entry name" value="HNHc"/>
    <property type="match status" value="1"/>
</dbReference>
<dbReference type="GO" id="GO:0003676">
    <property type="term" value="F:nucleic acid binding"/>
    <property type="evidence" value="ECO:0007669"/>
    <property type="project" value="InterPro"/>
</dbReference>
<gene>
    <name evidence="3" type="ORF">E0H50_33130</name>
</gene>
<name>A0A4R0I590_9ACTN</name>
<evidence type="ECO:0000313" key="4">
    <source>
        <dbReference type="Proteomes" id="UP000292695"/>
    </source>
</evidence>
<feature type="non-terminal residue" evidence="3">
    <location>
        <position position="1"/>
    </location>
</feature>
<feature type="compositionally biased region" description="Polar residues" evidence="1">
    <location>
        <begin position="140"/>
        <end position="165"/>
    </location>
</feature>
<accession>A0A4R0I590</accession>
<dbReference type="GO" id="GO:0004519">
    <property type="term" value="F:endonuclease activity"/>
    <property type="evidence" value="ECO:0007669"/>
    <property type="project" value="InterPro"/>
</dbReference>
<keyword evidence="4" id="KW-1185">Reference proteome</keyword>
<evidence type="ECO:0000313" key="3">
    <source>
        <dbReference type="EMBL" id="TCC23993.1"/>
    </source>
</evidence>
<dbReference type="Gene3D" id="1.10.30.50">
    <property type="match status" value="1"/>
</dbReference>
<sequence>RLVTKAIRRALNTRDRGCVICNAPPVMCDAHHLISWIDGGETKIENLVLLCRRDHTDLHHGHWTITITNGQVHVTRPTWADPPPRPHRPADEVSQAREPEGRPRPLDPTDDASRGHKPPGDRPTRPDPADASRAHESLDGQPTRSGPSDGGLTSTGTPRAQTSTPADDPWGGTDLPAASAPTVGPSRWHADEQTRAEAARFAVWGDEPPEYSSVRNRATNDTGTGPPSFATI</sequence>
<feature type="compositionally biased region" description="Basic and acidic residues" evidence="1">
    <location>
        <begin position="88"/>
        <end position="138"/>
    </location>
</feature>
<dbReference type="EMBL" id="SJKA01000016">
    <property type="protein sequence ID" value="TCC23993.1"/>
    <property type="molecule type" value="Genomic_DNA"/>
</dbReference>
<dbReference type="GO" id="GO:0008270">
    <property type="term" value="F:zinc ion binding"/>
    <property type="evidence" value="ECO:0007669"/>
    <property type="project" value="InterPro"/>
</dbReference>
<dbReference type="Proteomes" id="UP000292695">
    <property type="component" value="Unassembled WGS sequence"/>
</dbReference>
<feature type="region of interest" description="Disordered" evidence="1">
    <location>
        <begin position="74"/>
        <end position="232"/>
    </location>
</feature>
<organism evidence="3 4">
    <name type="scientific">Kribbella sindirgiensis</name>
    <dbReference type="NCBI Taxonomy" id="1124744"/>
    <lineage>
        <taxon>Bacteria</taxon>
        <taxon>Bacillati</taxon>
        <taxon>Actinomycetota</taxon>
        <taxon>Actinomycetes</taxon>
        <taxon>Propionibacteriales</taxon>
        <taxon>Kribbellaceae</taxon>
        <taxon>Kribbella</taxon>
    </lineage>
</organism>
<dbReference type="Pfam" id="PF01844">
    <property type="entry name" value="HNH"/>
    <property type="match status" value="1"/>
</dbReference>
<feature type="compositionally biased region" description="Basic and acidic residues" evidence="1">
    <location>
        <begin position="188"/>
        <end position="198"/>
    </location>
</feature>
<dbReference type="SMART" id="SM00507">
    <property type="entry name" value="HNHc"/>
    <property type="match status" value="1"/>
</dbReference>
<protein>
    <recommendedName>
        <fullName evidence="2">HNH nuclease domain-containing protein</fullName>
    </recommendedName>
</protein>
<feature type="compositionally biased region" description="Polar residues" evidence="1">
    <location>
        <begin position="213"/>
        <end position="232"/>
    </location>
</feature>
<evidence type="ECO:0000259" key="2">
    <source>
        <dbReference type="SMART" id="SM00507"/>
    </source>
</evidence>
<dbReference type="AlphaFoldDB" id="A0A4R0I590"/>
<proteinExistence type="predicted"/>
<feature type="domain" description="HNH nuclease" evidence="2">
    <location>
        <begin position="6"/>
        <end position="56"/>
    </location>
</feature>